<reference evidence="1 2" key="1">
    <citation type="submission" date="2023-11" db="EMBL/GenBank/DDBJ databases">
        <title>Analysis of the Genomes of Mucilaginibacter gossypii cycad 4 and M. sabulilitoris SNA2: microbes with the potential for plant growth promotion.</title>
        <authorList>
            <person name="Hirsch A.M."/>
            <person name="Humm E."/>
            <person name="Rubbi M."/>
            <person name="Del Vecchio G."/>
            <person name="Ha S.M."/>
            <person name="Pellegrini M."/>
            <person name="Gunsalus R.P."/>
        </authorList>
    </citation>
    <scope>NUCLEOTIDE SEQUENCE [LARGE SCALE GENOMIC DNA]</scope>
    <source>
        <strain evidence="1 2">SNA2</strain>
    </source>
</reference>
<proteinExistence type="predicted"/>
<dbReference type="Proteomes" id="UP001324380">
    <property type="component" value="Chromosome"/>
</dbReference>
<dbReference type="RefSeq" id="WP_321561020.1">
    <property type="nucleotide sequence ID" value="NZ_CP139558.1"/>
</dbReference>
<protein>
    <submittedName>
        <fullName evidence="1">Uncharacterized protein</fullName>
    </submittedName>
</protein>
<evidence type="ECO:0000313" key="2">
    <source>
        <dbReference type="Proteomes" id="UP001324380"/>
    </source>
</evidence>
<sequence length="139" mass="16046">MPKRLPIPETERQAKQNISIEVCDAAMHVLHNSYLNGSDLWPTGGFKPSGRGMDYSEPDTIWYGVNPYGWELTPIIGRFAFDIYNTPQRIEIAQVEHLRTIFDNTIFNGIFFEDEFKNTSPIDRIWFTFTLTPTNNNNA</sequence>
<gene>
    <name evidence="1" type="ORF">SNE25_21280</name>
</gene>
<evidence type="ECO:0000313" key="1">
    <source>
        <dbReference type="EMBL" id="WPU91854.1"/>
    </source>
</evidence>
<name>A0ABZ0TGH5_9SPHI</name>
<keyword evidence="2" id="KW-1185">Reference proteome</keyword>
<organism evidence="1 2">
    <name type="scientific">Mucilaginibacter sabulilitoris</name>
    <dbReference type="NCBI Taxonomy" id="1173583"/>
    <lineage>
        <taxon>Bacteria</taxon>
        <taxon>Pseudomonadati</taxon>
        <taxon>Bacteroidota</taxon>
        <taxon>Sphingobacteriia</taxon>
        <taxon>Sphingobacteriales</taxon>
        <taxon>Sphingobacteriaceae</taxon>
        <taxon>Mucilaginibacter</taxon>
    </lineage>
</organism>
<dbReference type="EMBL" id="CP139558">
    <property type="protein sequence ID" value="WPU91854.1"/>
    <property type="molecule type" value="Genomic_DNA"/>
</dbReference>
<accession>A0ABZ0TGH5</accession>